<organism evidence="1 2">
    <name type="scientific">Bradyrhizobium macuxiense</name>
    <dbReference type="NCBI Taxonomy" id="1755647"/>
    <lineage>
        <taxon>Bacteria</taxon>
        <taxon>Pseudomonadati</taxon>
        <taxon>Pseudomonadota</taxon>
        <taxon>Alphaproteobacteria</taxon>
        <taxon>Hyphomicrobiales</taxon>
        <taxon>Nitrobacteraceae</taxon>
        <taxon>Bradyrhizobium</taxon>
    </lineage>
</organism>
<evidence type="ECO:0000313" key="1">
    <source>
        <dbReference type="EMBL" id="KWV58279.1"/>
    </source>
</evidence>
<dbReference type="Proteomes" id="UP000057737">
    <property type="component" value="Unassembled WGS sequence"/>
</dbReference>
<dbReference type="EMBL" id="LNCU01000039">
    <property type="protein sequence ID" value="KWV58279.1"/>
    <property type="molecule type" value="Genomic_DNA"/>
</dbReference>
<comment type="caution">
    <text evidence="1">The sequence shown here is derived from an EMBL/GenBank/DDBJ whole genome shotgun (WGS) entry which is preliminary data.</text>
</comment>
<reference evidence="1 2" key="1">
    <citation type="submission" date="2015-11" db="EMBL/GenBank/DDBJ databases">
        <title>Draft Genome Sequence of the Strain BR 10303 (Bradyrhizobium sp.) isolated from nodules of Centrolobium paraense.</title>
        <authorList>
            <person name="Zelli J.E."/>
            <person name="Simoes-Araujo J.L."/>
            <person name="Barauna A.C."/>
            <person name="Silva K."/>
        </authorList>
    </citation>
    <scope>NUCLEOTIDE SEQUENCE [LARGE SCALE GENOMIC DNA]</scope>
    <source>
        <strain evidence="1 2">BR 10303</strain>
    </source>
</reference>
<sequence>MLIADAEGKLRDPVMSPRICNAFAPHRRLAASAICHEEPTTGILVSADVLDGPTVPNIFSAAAPLCRRLILPRGADLDEEAELAGCGYQASRPLYDARQDLGVTSGDWKRASRASLLQLVLVTARGPIPTAVPSMPYQAEKRDEMLMCSDKSA</sequence>
<gene>
    <name evidence="1" type="ORF">AS156_36420</name>
</gene>
<proteinExistence type="predicted"/>
<evidence type="ECO:0000313" key="2">
    <source>
        <dbReference type="Proteomes" id="UP000057737"/>
    </source>
</evidence>
<protein>
    <submittedName>
        <fullName evidence="1">Uncharacterized protein</fullName>
    </submittedName>
</protein>
<name>A0A120FQB3_9BRAD</name>
<keyword evidence="2" id="KW-1185">Reference proteome</keyword>
<dbReference type="AlphaFoldDB" id="A0A120FQB3"/>
<accession>A0A120FQB3</accession>